<reference evidence="5" key="2">
    <citation type="submission" date="2016-10" db="EMBL/GenBank/DDBJ databases">
        <authorList>
            <person name="Varghese N."/>
            <person name="Submissions S."/>
        </authorList>
    </citation>
    <scope>NUCLEOTIDE SEQUENCE [LARGE SCALE GENOMIC DNA]</scope>
    <source>
        <strain evidence="5">DSM 1551</strain>
    </source>
</reference>
<dbReference type="SMART" id="SM00014">
    <property type="entry name" value="acidPPc"/>
    <property type="match status" value="1"/>
</dbReference>
<dbReference type="AlphaFoldDB" id="A0A1I0F9S1"/>
<dbReference type="InterPro" id="IPR036938">
    <property type="entry name" value="PAP2/HPO_sf"/>
</dbReference>
<organism evidence="4 5">
    <name type="scientific">Thomasclavelia cocleata</name>
    <dbReference type="NCBI Taxonomy" id="69824"/>
    <lineage>
        <taxon>Bacteria</taxon>
        <taxon>Bacillati</taxon>
        <taxon>Bacillota</taxon>
        <taxon>Erysipelotrichia</taxon>
        <taxon>Erysipelotrichales</taxon>
        <taxon>Coprobacillaceae</taxon>
        <taxon>Thomasclavelia</taxon>
    </lineage>
</organism>
<keyword evidence="1" id="KW-0472">Membrane</keyword>
<dbReference type="InterPro" id="IPR000326">
    <property type="entry name" value="PAP2/HPO"/>
</dbReference>
<dbReference type="OrthoDB" id="9789113at2"/>
<dbReference type="SUPFAM" id="SSF48317">
    <property type="entry name" value="Acid phosphatase/Vanadium-dependent haloperoxidase"/>
    <property type="match status" value="1"/>
</dbReference>
<keyword evidence="1" id="KW-1133">Transmembrane helix</keyword>
<dbReference type="RefSeq" id="WP_092354147.1">
    <property type="nucleotide sequence ID" value="NZ_BLMI01000134.1"/>
</dbReference>
<evidence type="ECO:0000313" key="4">
    <source>
        <dbReference type="EMBL" id="SET54563.1"/>
    </source>
</evidence>
<name>A0A1I0F9S1_9FIRM</name>
<dbReference type="Proteomes" id="UP000198558">
    <property type="component" value="Unassembled WGS sequence"/>
</dbReference>
<dbReference type="GeneID" id="78288545"/>
<feature type="transmembrane region" description="Helical" evidence="1">
    <location>
        <begin position="141"/>
        <end position="159"/>
    </location>
</feature>
<gene>
    <name evidence="3" type="ORF">IMSAGC017_01121</name>
    <name evidence="4" type="ORF">SAMN04489758_11750</name>
</gene>
<dbReference type="Proteomes" id="UP000490821">
    <property type="component" value="Unassembled WGS sequence"/>
</dbReference>
<evidence type="ECO:0000256" key="1">
    <source>
        <dbReference type="SAM" id="Phobius"/>
    </source>
</evidence>
<dbReference type="Pfam" id="PF01569">
    <property type="entry name" value="PAP2"/>
    <property type="match status" value="1"/>
</dbReference>
<dbReference type="Gene3D" id="1.20.144.10">
    <property type="entry name" value="Phosphatidic acid phosphatase type 2/haloperoxidase"/>
    <property type="match status" value="1"/>
</dbReference>
<dbReference type="CDD" id="cd01610">
    <property type="entry name" value="PAP2_like"/>
    <property type="match status" value="1"/>
</dbReference>
<keyword evidence="5" id="KW-1185">Reference proteome</keyword>
<evidence type="ECO:0000313" key="3">
    <source>
        <dbReference type="EMBL" id="GFI41081.1"/>
    </source>
</evidence>
<accession>A0A1I0F9S1</accession>
<keyword evidence="1" id="KW-0812">Transmembrane</keyword>
<feature type="transmembrane region" description="Helical" evidence="1">
    <location>
        <begin position="21"/>
        <end position="46"/>
    </location>
</feature>
<proteinExistence type="predicted"/>
<reference evidence="4" key="1">
    <citation type="submission" date="2016-10" db="EMBL/GenBank/DDBJ databases">
        <authorList>
            <person name="de Groot N.N."/>
        </authorList>
    </citation>
    <scope>NUCLEOTIDE SEQUENCE [LARGE SCALE GENOMIC DNA]</scope>
    <source>
        <strain evidence="4">DSM 1551</strain>
    </source>
</reference>
<dbReference type="EMBL" id="FOIN01000017">
    <property type="protein sequence ID" value="SET54563.1"/>
    <property type="molecule type" value="Genomic_DNA"/>
</dbReference>
<dbReference type="EMBL" id="BLMI01000134">
    <property type="protein sequence ID" value="GFI41081.1"/>
    <property type="molecule type" value="Genomic_DNA"/>
</dbReference>
<evidence type="ECO:0000313" key="6">
    <source>
        <dbReference type="Proteomes" id="UP000490821"/>
    </source>
</evidence>
<feature type="domain" description="Phosphatidic acid phosphatase type 2/haloperoxidase" evidence="2">
    <location>
        <begin position="52"/>
        <end position="160"/>
    </location>
</feature>
<reference evidence="3 6" key="3">
    <citation type="journal article" date="2020" name="Microbiome">
        <title>Single-cell genomics of uncultured bacteria reveals dietary fiber responders in the mouse gut microbiota.</title>
        <authorList>
            <person name="Chijiiwa R."/>
            <person name="Hosokawa M."/>
            <person name="Kogawa M."/>
            <person name="Nishikawa Y."/>
            <person name="Ide K."/>
            <person name="Sakanashi C."/>
            <person name="Takahashi K."/>
            <person name="Takeyama H."/>
        </authorList>
    </citation>
    <scope>NUCLEOTIDE SEQUENCE [LARGE SCALE GENOMIC DNA]</scope>
    <source>
        <strain evidence="3">IMSAGC_017</strain>
    </source>
</reference>
<evidence type="ECO:0000313" key="5">
    <source>
        <dbReference type="Proteomes" id="UP000198558"/>
    </source>
</evidence>
<feature type="transmembrane region" description="Helical" evidence="1">
    <location>
        <begin position="94"/>
        <end position="113"/>
    </location>
</feature>
<evidence type="ECO:0000259" key="2">
    <source>
        <dbReference type="SMART" id="SM00014"/>
    </source>
</evidence>
<sequence length="160" mass="18852">MEIFYKRMNNFIWQHSFIKGCIHFISRFCPYMIIIFYSLFLLKIYIEWQSHLFFFIKIPLYSVLIVTILKLIINRKRPIQKYDIKPIDDLKRKNYSFPSIQVVFAVSIALTVLRYGPNMGLLLSTLAIALTVSRFLSGVHYLSDVVVSICIAFIINIIFI</sequence>
<feature type="transmembrane region" description="Helical" evidence="1">
    <location>
        <begin position="52"/>
        <end position="73"/>
    </location>
</feature>
<protein>
    <submittedName>
        <fullName evidence="4">PAP2 superfamily protein</fullName>
    </submittedName>
</protein>